<comment type="caution">
    <text evidence="1">The sequence shown here is derived from an EMBL/GenBank/DDBJ whole genome shotgun (WGS) entry which is preliminary data.</text>
</comment>
<proteinExistence type="predicted"/>
<reference evidence="1 2" key="1">
    <citation type="submission" date="2024-01" db="EMBL/GenBank/DDBJ databases">
        <title>Uliginosibacterium soil sp. nov.</title>
        <authorList>
            <person name="Lv Y."/>
        </authorList>
    </citation>
    <scope>NUCLEOTIDE SEQUENCE [LARGE SCALE GENOMIC DNA]</scope>
    <source>
        <strain evidence="1 2">H3</strain>
    </source>
</reference>
<dbReference type="RefSeq" id="WP_327599378.1">
    <property type="nucleotide sequence ID" value="NZ_JAYXHS010000002.1"/>
</dbReference>
<evidence type="ECO:0000313" key="1">
    <source>
        <dbReference type="EMBL" id="MEC5386412.1"/>
    </source>
</evidence>
<dbReference type="EMBL" id="JAYXHS010000002">
    <property type="protein sequence ID" value="MEC5386412.1"/>
    <property type="molecule type" value="Genomic_DNA"/>
</dbReference>
<sequence length="106" mass="11526">MSKVHEYFAGLRKQIEAVPELAPYAVDIMAFQAISLLETIASETGGTLQSGETERLYWFALRDKDAYAFAFKHPLSQDEALQAIQAVVPVSGQAVGEVSPPDDSPV</sequence>
<gene>
    <name evidence="1" type="ORF">VVD49_11810</name>
</gene>
<organism evidence="1 2">
    <name type="scientific">Uliginosibacterium silvisoli</name>
    <dbReference type="NCBI Taxonomy" id="3114758"/>
    <lineage>
        <taxon>Bacteria</taxon>
        <taxon>Pseudomonadati</taxon>
        <taxon>Pseudomonadota</taxon>
        <taxon>Betaproteobacteria</taxon>
        <taxon>Rhodocyclales</taxon>
        <taxon>Zoogloeaceae</taxon>
        <taxon>Uliginosibacterium</taxon>
    </lineage>
</organism>
<dbReference type="Proteomes" id="UP001331561">
    <property type="component" value="Unassembled WGS sequence"/>
</dbReference>
<name>A0ABU6K433_9RHOO</name>
<keyword evidence="2" id="KW-1185">Reference proteome</keyword>
<evidence type="ECO:0000313" key="2">
    <source>
        <dbReference type="Proteomes" id="UP001331561"/>
    </source>
</evidence>
<accession>A0ABU6K433</accession>
<protein>
    <submittedName>
        <fullName evidence="1">Uncharacterized protein</fullName>
    </submittedName>
</protein>